<organism evidence="1 2">
    <name type="scientific">Cylicocyclus nassatus</name>
    <name type="common">Nematode worm</name>
    <dbReference type="NCBI Taxonomy" id="53992"/>
    <lineage>
        <taxon>Eukaryota</taxon>
        <taxon>Metazoa</taxon>
        <taxon>Ecdysozoa</taxon>
        <taxon>Nematoda</taxon>
        <taxon>Chromadorea</taxon>
        <taxon>Rhabditida</taxon>
        <taxon>Rhabditina</taxon>
        <taxon>Rhabditomorpha</taxon>
        <taxon>Strongyloidea</taxon>
        <taxon>Strongylidae</taxon>
        <taxon>Cylicocyclus</taxon>
    </lineage>
</organism>
<reference evidence="1" key="1">
    <citation type="submission" date="2023-07" db="EMBL/GenBank/DDBJ databases">
        <authorList>
            <consortium name="CYATHOMIX"/>
        </authorList>
    </citation>
    <scope>NUCLEOTIDE SEQUENCE</scope>
    <source>
        <strain evidence="1">N/A</strain>
    </source>
</reference>
<evidence type="ECO:0000313" key="2">
    <source>
        <dbReference type="Proteomes" id="UP001176961"/>
    </source>
</evidence>
<dbReference type="Proteomes" id="UP001176961">
    <property type="component" value="Unassembled WGS sequence"/>
</dbReference>
<dbReference type="EMBL" id="CATQJL010000316">
    <property type="protein sequence ID" value="CAJ0606594.1"/>
    <property type="molecule type" value="Genomic_DNA"/>
</dbReference>
<comment type="caution">
    <text evidence="1">The sequence shown here is derived from an EMBL/GenBank/DDBJ whole genome shotgun (WGS) entry which is preliminary data.</text>
</comment>
<proteinExistence type="predicted"/>
<evidence type="ECO:0000313" key="1">
    <source>
        <dbReference type="EMBL" id="CAJ0606594.1"/>
    </source>
</evidence>
<dbReference type="AlphaFoldDB" id="A0AA36H9I5"/>
<gene>
    <name evidence="1" type="ORF">CYNAS_LOCUS18577</name>
</gene>
<sequence>MGVSSCIESNETRGSMKQKLNLLSRTLSKSCKSASYCCSHGSGVVDSPQPIEREGRSQPFMNSRTIDFLGVAQVSQMLESRLSIVYFPRQGWYGLTEESIDPQRKNFEFSDI</sequence>
<keyword evidence="2" id="KW-1185">Reference proteome</keyword>
<name>A0AA36H9I5_CYLNA</name>
<accession>A0AA36H9I5</accession>
<protein>
    <submittedName>
        <fullName evidence="1">Uncharacterized protein</fullName>
    </submittedName>
</protein>